<dbReference type="EMBL" id="JAFREP010000053">
    <property type="protein sequence ID" value="MBO1323213.1"/>
    <property type="molecule type" value="Genomic_DNA"/>
</dbReference>
<feature type="domain" description="Helicase C-terminal" evidence="2">
    <location>
        <begin position="823"/>
        <end position="996"/>
    </location>
</feature>
<keyword evidence="3" id="KW-0378">Hydrolase</keyword>
<dbReference type="NCBIfam" id="NF038325">
    <property type="entry name" value="DISARM_DrmAS"/>
    <property type="match status" value="1"/>
</dbReference>
<comment type="caution">
    <text evidence="3">The sequence shown here is derived from an EMBL/GenBank/DDBJ whole genome shotgun (WGS) entry which is preliminary data.</text>
</comment>
<accession>A0A8J7QTB5</accession>
<reference evidence="3" key="1">
    <citation type="submission" date="2021-03" db="EMBL/GenBank/DDBJ databases">
        <authorList>
            <person name="Wang G."/>
        </authorList>
    </citation>
    <scope>NUCLEOTIDE SEQUENCE</scope>
    <source>
        <strain evidence="3">KCTC 12899</strain>
    </source>
</reference>
<sequence length="1140" mass="126788">MTTSAQVRDQLVNTLRLDLVGPDEQDPNHQTELLDNAPSRFYLTGFLIPYRSKAEDRRDDGEDDDDLETDSEDQKEQDDRIVIRRSFFPSSMGLTVLVPPQTTVLQVDLSWGDYQPEDPSAVVQAGGADKGPAGHDVFGAWRRFPRAHHLAVPVADKQTLPIADSGGMELRTAMRPVQGATKLPADTRAFSLYLVNNRDPEPGRLRDRACAFQAKITLRADHPLVARTNPRGGRDDDHDENIADIQYRDVRQYAVGHNVAVTARVSDGHCTSVATEWMPTAPVYKVDHPKIPELQAEMTALGRADAAQTRAMLQPLLDGFAAHLEREQATLADLNDDRRPGAEQMTNHAARVAARMQAGLDALQDPTVLTAFQIANRTVAAAFYRRDAVERGIQPQAIRAALKQDPAKPAAWRPFQIGFLLTNLCGLIDPGHADRELVDLLFFPTGGGKTEAYLGLAAFTLALRRLRLPGPEGGGLTVLMRYTLRLLTLDQMDRAAGLICAMEMERREGPNAAQLGERPFEIGLWVGQAATPNVLGKSGDNNPYAARTKLQRFQREAGKESPIPLQRCPWCGLKFTPPSFKLEPDARQPEDLRIQCLNTDCDFTVNRNPLGLPIVAVDEPLYKRIPCFMIATADKFAALPWRGEPGVLFGKVTRYDEERYYGPHDPGLAKKRPGKKLKQPLPPPDLVIQDELHLISGPLGTMAGLYETALDALMRADTGYGPKIVASTATVRRAESQIQALFGRERVSIFPPPGLNRDDIFFAKTDTAHKDRARLYLGVAAQGRSLKVSLLRSYLALLAAANKRYLEHGGADNPNNPADPYMTVLGYFNTLRELGGTRRIVEDEIASRLTNYSVRKRMDETTGSFANRPKLREVVELTSRVATHKVAKGKARLAEPHHAGDSVDVALATNMIQVGLDIVRLGLMVVLGQPKSTSEYIQATSRVGRDPNRPGLVVNLLNIHRPRDRSHYENFGFWHACFYRSVEINSVTPFSARALDRGLAAVVVALARHLIPELTPPNGAAYIETYRGELTERIAAILTERVRNHQPMDAEEGEKWQRFFQDRVAFLLQTWGDLAKPRGNRFAYDKRDGYPLLHDAGRIVPNQFKAGEEHFTAQWSMREVEPKTNLFIHYPTGYGKENMT</sequence>
<evidence type="ECO:0000313" key="3">
    <source>
        <dbReference type="EMBL" id="MBO1323213.1"/>
    </source>
</evidence>
<feature type="compositionally biased region" description="Basic residues" evidence="1">
    <location>
        <begin position="669"/>
        <end position="678"/>
    </location>
</feature>
<feature type="region of interest" description="Disordered" evidence="1">
    <location>
        <begin position="53"/>
        <end position="80"/>
    </location>
</feature>
<keyword evidence="3" id="KW-0347">Helicase</keyword>
<dbReference type="Proteomes" id="UP000664417">
    <property type="component" value="Unassembled WGS sequence"/>
</dbReference>
<protein>
    <submittedName>
        <fullName evidence="3">DISARM system helicase DrmA</fullName>
    </submittedName>
</protein>
<organism evidence="3 4">
    <name type="scientific">Acanthopleuribacter pedis</name>
    <dbReference type="NCBI Taxonomy" id="442870"/>
    <lineage>
        <taxon>Bacteria</taxon>
        <taxon>Pseudomonadati</taxon>
        <taxon>Acidobacteriota</taxon>
        <taxon>Holophagae</taxon>
        <taxon>Acanthopleuribacterales</taxon>
        <taxon>Acanthopleuribacteraceae</taxon>
        <taxon>Acanthopleuribacter</taxon>
    </lineage>
</organism>
<evidence type="ECO:0000259" key="2">
    <source>
        <dbReference type="PROSITE" id="PS51194"/>
    </source>
</evidence>
<gene>
    <name evidence="3" type="primary">drmA</name>
    <name evidence="3" type="ORF">J3U88_32410</name>
</gene>
<dbReference type="InterPro" id="IPR001650">
    <property type="entry name" value="Helicase_C-like"/>
</dbReference>
<feature type="region of interest" description="Disordered" evidence="1">
    <location>
        <begin position="663"/>
        <end position="682"/>
    </location>
</feature>
<keyword evidence="3" id="KW-0547">Nucleotide-binding</keyword>
<evidence type="ECO:0000256" key="1">
    <source>
        <dbReference type="SAM" id="MobiDB-lite"/>
    </source>
</evidence>
<name>A0A8J7QTB5_9BACT</name>
<dbReference type="GO" id="GO:0004386">
    <property type="term" value="F:helicase activity"/>
    <property type="evidence" value="ECO:0007669"/>
    <property type="project" value="UniProtKB-KW"/>
</dbReference>
<dbReference type="SUPFAM" id="SSF52540">
    <property type="entry name" value="P-loop containing nucleoside triphosphate hydrolases"/>
    <property type="match status" value="1"/>
</dbReference>
<dbReference type="CDD" id="cd18785">
    <property type="entry name" value="SF2_C"/>
    <property type="match status" value="1"/>
</dbReference>
<dbReference type="RefSeq" id="WP_207863237.1">
    <property type="nucleotide sequence ID" value="NZ_JAFREP010000053.1"/>
</dbReference>
<keyword evidence="4" id="KW-1185">Reference proteome</keyword>
<proteinExistence type="predicted"/>
<evidence type="ECO:0000313" key="4">
    <source>
        <dbReference type="Proteomes" id="UP000664417"/>
    </source>
</evidence>
<dbReference type="Gene3D" id="3.40.50.300">
    <property type="entry name" value="P-loop containing nucleotide triphosphate hydrolases"/>
    <property type="match status" value="1"/>
</dbReference>
<dbReference type="PROSITE" id="PS51194">
    <property type="entry name" value="HELICASE_CTER"/>
    <property type="match status" value="1"/>
</dbReference>
<dbReference type="AlphaFoldDB" id="A0A8J7QTB5"/>
<dbReference type="InterPro" id="IPR027417">
    <property type="entry name" value="P-loop_NTPase"/>
</dbReference>
<dbReference type="Pfam" id="PF00271">
    <property type="entry name" value="Helicase_C"/>
    <property type="match status" value="1"/>
</dbReference>
<keyword evidence="3" id="KW-0067">ATP-binding</keyword>
<feature type="compositionally biased region" description="Acidic residues" evidence="1">
    <location>
        <begin position="61"/>
        <end position="71"/>
    </location>
</feature>